<protein>
    <submittedName>
        <fullName evidence="1">Uncharacterized protein</fullName>
    </submittedName>
</protein>
<sequence>MMPPGPAQSQHHLGSRQCPTRVATMVQCGYNLQGDNGRHAWVTIPSRCRDGWLYAPKHVKGVATPPSL</sequence>
<keyword evidence="2" id="KW-1185">Reference proteome</keyword>
<reference evidence="2" key="1">
    <citation type="submission" date="2013-01" db="EMBL/GenBank/DDBJ databases">
        <title>Draft Genome Sequence of a Mulberry Tree, Morus notabilis C.K. Schneid.</title>
        <authorList>
            <person name="He N."/>
            <person name="Zhao S."/>
        </authorList>
    </citation>
    <scope>NUCLEOTIDE SEQUENCE</scope>
</reference>
<proteinExistence type="predicted"/>
<dbReference type="AlphaFoldDB" id="W9S7K6"/>
<gene>
    <name evidence="1" type="ORF">L484_004125</name>
</gene>
<dbReference type="Proteomes" id="UP000030645">
    <property type="component" value="Unassembled WGS sequence"/>
</dbReference>
<accession>W9S7K6</accession>
<organism evidence="1 2">
    <name type="scientific">Morus notabilis</name>
    <dbReference type="NCBI Taxonomy" id="981085"/>
    <lineage>
        <taxon>Eukaryota</taxon>
        <taxon>Viridiplantae</taxon>
        <taxon>Streptophyta</taxon>
        <taxon>Embryophyta</taxon>
        <taxon>Tracheophyta</taxon>
        <taxon>Spermatophyta</taxon>
        <taxon>Magnoliopsida</taxon>
        <taxon>eudicotyledons</taxon>
        <taxon>Gunneridae</taxon>
        <taxon>Pentapetalae</taxon>
        <taxon>rosids</taxon>
        <taxon>fabids</taxon>
        <taxon>Rosales</taxon>
        <taxon>Moraceae</taxon>
        <taxon>Moreae</taxon>
        <taxon>Morus</taxon>
    </lineage>
</organism>
<evidence type="ECO:0000313" key="2">
    <source>
        <dbReference type="Proteomes" id="UP000030645"/>
    </source>
</evidence>
<name>W9S7K6_9ROSA</name>
<evidence type="ECO:0000313" key="1">
    <source>
        <dbReference type="EMBL" id="EXC19410.1"/>
    </source>
</evidence>
<dbReference type="EMBL" id="KE345862">
    <property type="protein sequence ID" value="EXC19410.1"/>
    <property type="molecule type" value="Genomic_DNA"/>
</dbReference>